<dbReference type="InterPro" id="IPR016024">
    <property type="entry name" value="ARM-type_fold"/>
</dbReference>
<dbReference type="Gene3D" id="1.25.10.10">
    <property type="entry name" value="Leucine-rich Repeat Variant"/>
    <property type="match status" value="1"/>
</dbReference>
<evidence type="ECO:0000313" key="3">
    <source>
        <dbReference type="Proteomes" id="UP000434850"/>
    </source>
</evidence>
<reference evidence="2 3" key="1">
    <citation type="submission" date="2019-12" db="EMBL/GenBank/DDBJ databases">
        <title>Mucilaginibacter sp. HME9299 genome sequencing and assembly.</title>
        <authorList>
            <person name="Kang H."/>
            <person name="Kim H."/>
            <person name="Joh K."/>
        </authorList>
    </citation>
    <scope>NUCLEOTIDE SEQUENCE [LARGE SCALE GENOMIC DNA]</scope>
    <source>
        <strain evidence="2 3">HME9299</strain>
    </source>
</reference>
<dbReference type="InterPro" id="IPR011989">
    <property type="entry name" value="ARM-like"/>
</dbReference>
<organism evidence="2 3">
    <name type="scientific">Mucilaginibacter aquatilis</name>
    <dbReference type="NCBI Taxonomy" id="1517760"/>
    <lineage>
        <taxon>Bacteria</taxon>
        <taxon>Pseudomonadati</taxon>
        <taxon>Bacteroidota</taxon>
        <taxon>Sphingobacteriia</taxon>
        <taxon>Sphingobacteriales</taxon>
        <taxon>Sphingobacteriaceae</taxon>
        <taxon>Mucilaginibacter</taxon>
    </lineage>
</organism>
<protein>
    <recommendedName>
        <fullName evidence="4">HEAT repeat domain-containing protein</fullName>
    </recommendedName>
</protein>
<dbReference type="Proteomes" id="UP000434850">
    <property type="component" value="Unassembled WGS sequence"/>
</dbReference>
<dbReference type="EMBL" id="WQLA01000007">
    <property type="protein sequence ID" value="MVN92653.1"/>
    <property type="molecule type" value="Genomic_DNA"/>
</dbReference>
<proteinExistence type="predicted"/>
<keyword evidence="3" id="KW-1185">Reference proteome</keyword>
<accession>A0A6I4IQZ6</accession>
<name>A0A6I4IQZ6_9SPHI</name>
<feature type="region of interest" description="Disordered" evidence="1">
    <location>
        <begin position="100"/>
        <end position="120"/>
    </location>
</feature>
<comment type="caution">
    <text evidence="2">The sequence shown here is derived from an EMBL/GenBank/DDBJ whole genome shotgun (WGS) entry which is preliminary data.</text>
</comment>
<dbReference type="SUPFAM" id="SSF48371">
    <property type="entry name" value="ARM repeat"/>
    <property type="match status" value="1"/>
</dbReference>
<sequence length="277" mass="31259">MKGKLEEFISKHNEELDIRMPNPAVLNRILEQMQQPVHKIKPVEKKTGIVISFTAMRWVAAACLLIGLSFVLWQYNQTNNVAQNVVKTSRKPQVIQEQTAPQITEPQQEYAASPAPQQHSFDDVDQDIAQRKSRLSKSFAQTGQSSYKKVLFDKLNDESSPASRLKALSQTGKFKNLSNDVVDVLVETMNNDPNTNVRMAALDGLAKFYKEGYVRKQLVKSLKKQQDPMVQIALIELLTRMKESAILTELEGMVKDESKMDAVRETAYSGAFQLRGS</sequence>
<gene>
    <name evidence="2" type="ORF">GO816_16055</name>
</gene>
<evidence type="ECO:0008006" key="4">
    <source>
        <dbReference type="Google" id="ProtNLM"/>
    </source>
</evidence>
<dbReference type="AlphaFoldDB" id="A0A6I4IQZ6"/>
<dbReference type="OrthoDB" id="978644at2"/>
<evidence type="ECO:0000313" key="2">
    <source>
        <dbReference type="EMBL" id="MVN92653.1"/>
    </source>
</evidence>
<dbReference type="RefSeq" id="WP_157542979.1">
    <property type="nucleotide sequence ID" value="NZ_WQLA01000007.1"/>
</dbReference>
<evidence type="ECO:0000256" key="1">
    <source>
        <dbReference type="SAM" id="MobiDB-lite"/>
    </source>
</evidence>